<keyword evidence="3" id="KW-0012">Acyltransferase</keyword>
<organism evidence="3 4">
    <name type="scientific">Pseudoclavibacter chungangensis</name>
    <dbReference type="NCBI Taxonomy" id="587635"/>
    <lineage>
        <taxon>Bacteria</taxon>
        <taxon>Bacillati</taxon>
        <taxon>Actinomycetota</taxon>
        <taxon>Actinomycetes</taxon>
        <taxon>Micrococcales</taxon>
        <taxon>Microbacteriaceae</taxon>
        <taxon>Pseudoclavibacter</taxon>
    </lineage>
</organism>
<proteinExistence type="predicted"/>
<feature type="transmembrane region" description="Helical" evidence="1">
    <location>
        <begin position="118"/>
        <end position="141"/>
    </location>
</feature>
<dbReference type="InterPro" id="IPR002656">
    <property type="entry name" value="Acyl_transf_3_dom"/>
</dbReference>
<evidence type="ECO:0000259" key="2">
    <source>
        <dbReference type="Pfam" id="PF01757"/>
    </source>
</evidence>
<feature type="transmembrane region" description="Helical" evidence="1">
    <location>
        <begin position="385"/>
        <end position="404"/>
    </location>
</feature>
<feature type="transmembrane region" description="Helical" evidence="1">
    <location>
        <begin position="182"/>
        <end position="200"/>
    </location>
</feature>
<feature type="transmembrane region" description="Helical" evidence="1">
    <location>
        <begin position="156"/>
        <end position="175"/>
    </location>
</feature>
<name>A0A7J5C0G7_9MICO</name>
<comment type="caution">
    <text evidence="3">The sequence shown here is derived from an EMBL/GenBank/DDBJ whole genome shotgun (WGS) entry which is preliminary data.</text>
</comment>
<dbReference type="OrthoDB" id="8206682at2"/>
<evidence type="ECO:0000256" key="1">
    <source>
        <dbReference type="SAM" id="Phobius"/>
    </source>
</evidence>
<feature type="transmembrane region" description="Helical" evidence="1">
    <location>
        <begin position="77"/>
        <end position="97"/>
    </location>
</feature>
<dbReference type="EMBL" id="WBJZ01000003">
    <property type="protein sequence ID" value="KAB1660394.1"/>
    <property type="molecule type" value="Genomic_DNA"/>
</dbReference>
<dbReference type="RefSeq" id="WP_158039494.1">
    <property type="nucleotide sequence ID" value="NZ_JACCFV010000001.1"/>
</dbReference>
<reference evidence="3 4" key="1">
    <citation type="submission" date="2019-09" db="EMBL/GenBank/DDBJ databases">
        <title>Phylogeny of genus Pseudoclavibacter and closely related genus.</title>
        <authorList>
            <person name="Li Y."/>
        </authorList>
    </citation>
    <scope>NUCLEOTIDE SEQUENCE [LARGE SCALE GENOMIC DNA]</scope>
    <source>
        <strain evidence="3 4">DSM 23821</strain>
    </source>
</reference>
<gene>
    <name evidence="3" type="ORF">F8O01_03475</name>
</gene>
<sequence>MSILEARDARSRVRPAEAERSPRVRHDRDLSIDVARAWCLLVVVVLHASMVGIGVVRGGLVVGNALEGWDGFASASWFVQVMPLFFVLGGASGYLHWTRVERDGGGRRAFVADRVRRLLVPAVGAAAAVVVLLVVLSIVGVDGSLVAEAGFRASQPLWFLGVYLLCSCAVPLAVAAHRARPATTFAVLVGAAALVEVLRVVGAPPIVAVANLLFVWLLVQQLGFLLADGTIDRVPRDVLLPGAVVAVAVALAMCSWGVGSFDLIAALNPPSAVLVVVGIAQLLVFAALRPTLRRLARRRGIGRVVRAVNERAMTIYAWHMLALLGLAGLLATSGLPLPDPLGSEWWATRPLWLLASLVAVATVVAFAGGIELRRGPSSRSAVRGGRLRVATAVTVASVGTLGVLVSGGAILGWLIALAGWSAAIASLRSGSGREAAAPSRAER</sequence>
<dbReference type="Pfam" id="PF01757">
    <property type="entry name" value="Acyl_transf_3"/>
    <property type="match status" value="1"/>
</dbReference>
<feature type="transmembrane region" description="Helical" evidence="1">
    <location>
        <begin position="238"/>
        <end position="259"/>
    </location>
</feature>
<feature type="transmembrane region" description="Helical" evidence="1">
    <location>
        <begin position="351"/>
        <end position="373"/>
    </location>
</feature>
<accession>A0A7J5C0G7</accession>
<keyword evidence="4" id="KW-1185">Reference proteome</keyword>
<feature type="transmembrane region" description="Helical" evidence="1">
    <location>
        <begin position="271"/>
        <end position="292"/>
    </location>
</feature>
<evidence type="ECO:0000313" key="4">
    <source>
        <dbReference type="Proteomes" id="UP000467240"/>
    </source>
</evidence>
<protein>
    <submittedName>
        <fullName evidence="3">Acyltransferase</fullName>
    </submittedName>
</protein>
<feature type="transmembrane region" description="Helical" evidence="1">
    <location>
        <begin position="206"/>
        <end position="226"/>
    </location>
</feature>
<keyword evidence="1" id="KW-1133">Transmembrane helix</keyword>
<feature type="transmembrane region" description="Helical" evidence="1">
    <location>
        <begin position="35"/>
        <end position="57"/>
    </location>
</feature>
<keyword evidence="3" id="KW-0808">Transferase</keyword>
<keyword evidence="1" id="KW-0812">Transmembrane</keyword>
<dbReference type="AlphaFoldDB" id="A0A7J5C0G7"/>
<dbReference type="GO" id="GO:0016747">
    <property type="term" value="F:acyltransferase activity, transferring groups other than amino-acyl groups"/>
    <property type="evidence" value="ECO:0007669"/>
    <property type="project" value="InterPro"/>
</dbReference>
<evidence type="ECO:0000313" key="3">
    <source>
        <dbReference type="EMBL" id="KAB1660394.1"/>
    </source>
</evidence>
<dbReference type="Proteomes" id="UP000467240">
    <property type="component" value="Unassembled WGS sequence"/>
</dbReference>
<feature type="domain" description="Acyltransferase 3" evidence="2">
    <location>
        <begin position="30"/>
        <end position="366"/>
    </location>
</feature>
<feature type="transmembrane region" description="Helical" evidence="1">
    <location>
        <begin position="313"/>
        <end position="331"/>
    </location>
</feature>
<keyword evidence="1" id="KW-0472">Membrane</keyword>